<protein>
    <submittedName>
        <fullName evidence="1">Uncharacterized protein</fullName>
    </submittedName>
</protein>
<proteinExistence type="predicted"/>
<dbReference type="EMBL" id="JAOEGN010000010">
    <property type="protein sequence ID" value="MCU0105225.1"/>
    <property type="molecule type" value="Genomic_DNA"/>
</dbReference>
<comment type="caution">
    <text evidence="1">The sequence shown here is derived from an EMBL/GenBank/DDBJ whole genome shotgun (WGS) entry which is preliminary data.</text>
</comment>
<evidence type="ECO:0000313" key="2">
    <source>
        <dbReference type="Proteomes" id="UP001209076"/>
    </source>
</evidence>
<evidence type="ECO:0000313" key="1">
    <source>
        <dbReference type="EMBL" id="MCU0105225.1"/>
    </source>
</evidence>
<keyword evidence="2" id="KW-1185">Reference proteome</keyword>
<accession>A0ABT2PW94</accession>
<name>A0ABT2PW94_9MOLU</name>
<dbReference type="RefSeq" id="WP_262096493.1">
    <property type="nucleotide sequence ID" value="NZ_JAOEGN010000010.1"/>
</dbReference>
<sequence length="57" mass="6848">MKQGKSNKIKVKMILAVYYKDEEDKTIEKIVLRLMEKELESRFLNDEAYKQNNRAIL</sequence>
<dbReference type="Proteomes" id="UP001209076">
    <property type="component" value="Unassembled WGS sequence"/>
</dbReference>
<gene>
    <name evidence="1" type="ORF">N7603_06100</name>
</gene>
<organism evidence="1 2">
    <name type="scientific">Paracholeplasma vituli</name>
    <dbReference type="NCBI Taxonomy" id="69473"/>
    <lineage>
        <taxon>Bacteria</taxon>
        <taxon>Bacillati</taxon>
        <taxon>Mycoplasmatota</taxon>
        <taxon>Mollicutes</taxon>
        <taxon>Acholeplasmatales</taxon>
        <taxon>Acholeplasmataceae</taxon>
        <taxon>Paracholeplasma</taxon>
    </lineage>
</organism>
<reference evidence="2" key="1">
    <citation type="submission" date="2023-07" db="EMBL/GenBank/DDBJ databases">
        <title>Novel Mycoplasma species identified in domestic and wild animals.</title>
        <authorList>
            <person name="Volokhov D.V."/>
            <person name="Furtak V.A."/>
            <person name="Zagorodnyaya T.A."/>
        </authorList>
    </citation>
    <scope>NUCLEOTIDE SEQUENCE [LARGE SCALE GENOMIC DNA]</scope>
    <source>
        <strain evidence="2">92-19</strain>
    </source>
</reference>